<gene>
    <name evidence="1" type="ORF">TBK1r_09850</name>
</gene>
<reference evidence="1 2" key="1">
    <citation type="submission" date="2019-02" db="EMBL/GenBank/DDBJ databases">
        <title>Deep-cultivation of Planctomycetes and their phenomic and genomic characterization uncovers novel biology.</title>
        <authorList>
            <person name="Wiegand S."/>
            <person name="Jogler M."/>
            <person name="Boedeker C."/>
            <person name="Pinto D."/>
            <person name="Vollmers J."/>
            <person name="Rivas-Marin E."/>
            <person name="Kohn T."/>
            <person name="Peeters S.H."/>
            <person name="Heuer A."/>
            <person name="Rast P."/>
            <person name="Oberbeckmann S."/>
            <person name="Bunk B."/>
            <person name="Jeske O."/>
            <person name="Meyerdierks A."/>
            <person name="Storesund J.E."/>
            <person name="Kallscheuer N."/>
            <person name="Luecker S."/>
            <person name="Lage O.M."/>
            <person name="Pohl T."/>
            <person name="Merkel B.J."/>
            <person name="Hornburger P."/>
            <person name="Mueller R.-W."/>
            <person name="Bruemmer F."/>
            <person name="Labrenz M."/>
            <person name="Spormann A.M."/>
            <person name="Op den Camp H."/>
            <person name="Overmann J."/>
            <person name="Amann R."/>
            <person name="Jetten M.S.M."/>
            <person name="Mascher T."/>
            <person name="Medema M.H."/>
            <person name="Devos D.P."/>
            <person name="Kaster A.-K."/>
            <person name="Ovreas L."/>
            <person name="Rohde M."/>
            <person name="Galperin M.Y."/>
            <person name="Jogler C."/>
        </authorList>
    </citation>
    <scope>NUCLEOTIDE SEQUENCE [LARGE SCALE GENOMIC DNA]</scope>
    <source>
        <strain evidence="1 2">TBK1r</strain>
    </source>
</reference>
<organism evidence="1 2">
    <name type="scientific">Stieleria magnilauensis</name>
    <dbReference type="NCBI Taxonomy" id="2527963"/>
    <lineage>
        <taxon>Bacteria</taxon>
        <taxon>Pseudomonadati</taxon>
        <taxon>Planctomycetota</taxon>
        <taxon>Planctomycetia</taxon>
        <taxon>Pirellulales</taxon>
        <taxon>Pirellulaceae</taxon>
        <taxon>Stieleria</taxon>
    </lineage>
</organism>
<keyword evidence="2" id="KW-1185">Reference proteome</keyword>
<evidence type="ECO:0000313" key="1">
    <source>
        <dbReference type="EMBL" id="QDV82060.1"/>
    </source>
</evidence>
<proteinExistence type="predicted"/>
<name>A0ABX5XM82_9BACT</name>
<evidence type="ECO:0000313" key="2">
    <source>
        <dbReference type="Proteomes" id="UP000318081"/>
    </source>
</evidence>
<sequence length="46" mass="5373">MIMKGMITKDMITKRRVLTEAKLFLSYDAFEVTRPVSAGRVNRELR</sequence>
<accession>A0ABX5XM82</accession>
<protein>
    <submittedName>
        <fullName evidence="1">Uncharacterized protein</fullName>
    </submittedName>
</protein>
<dbReference type="Proteomes" id="UP000318081">
    <property type="component" value="Chromosome"/>
</dbReference>
<dbReference type="EMBL" id="CP036432">
    <property type="protein sequence ID" value="QDV82060.1"/>
    <property type="molecule type" value="Genomic_DNA"/>
</dbReference>